<organism evidence="1 2">
    <name type="scientific">Candidatus Magnetobacterium bavaricum</name>
    <dbReference type="NCBI Taxonomy" id="29290"/>
    <lineage>
        <taxon>Bacteria</taxon>
        <taxon>Pseudomonadati</taxon>
        <taxon>Nitrospirota</taxon>
        <taxon>Thermodesulfovibrionia</taxon>
        <taxon>Thermodesulfovibrionales</taxon>
        <taxon>Candidatus Magnetobacteriaceae</taxon>
        <taxon>Candidatus Magnetobacterium</taxon>
    </lineage>
</organism>
<accession>A0A0F3GLE0</accession>
<evidence type="ECO:0000313" key="1">
    <source>
        <dbReference type="EMBL" id="KJU82657.1"/>
    </source>
</evidence>
<dbReference type="AlphaFoldDB" id="A0A0F3GLE0"/>
<gene>
    <name evidence="1" type="ORF">MBAV_005149</name>
</gene>
<dbReference type="EMBL" id="LACI01002223">
    <property type="protein sequence ID" value="KJU82657.1"/>
    <property type="molecule type" value="Genomic_DNA"/>
</dbReference>
<name>A0A0F3GLE0_9BACT</name>
<reference evidence="1 2" key="1">
    <citation type="submission" date="2015-02" db="EMBL/GenBank/DDBJ databases">
        <title>Single-cell genomics of uncultivated deep-branching MTB reveals a conserved set of magnetosome genes.</title>
        <authorList>
            <person name="Kolinko S."/>
            <person name="Richter M."/>
            <person name="Glockner F.O."/>
            <person name="Brachmann A."/>
            <person name="Schuler D."/>
        </authorList>
    </citation>
    <scope>NUCLEOTIDE SEQUENCE [LARGE SCALE GENOMIC DNA]</scope>
    <source>
        <strain evidence="1">TM-1</strain>
    </source>
</reference>
<comment type="caution">
    <text evidence="1">The sequence shown here is derived from an EMBL/GenBank/DDBJ whole genome shotgun (WGS) entry which is preliminary data.</text>
</comment>
<evidence type="ECO:0000313" key="2">
    <source>
        <dbReference type="Proteomes" id="UP000033423"/>
    </source>
</evidence>
<protein>
    <submittedName>
        <fullName evidence="1">SMC domain protein</fullName>
    </submittedName>
</protein>
<proteinExistence type="predicted"/>
<keyword evidence="2" id="KW-1185">Reference proteome</keyword>
<feature type="non-terminal residue" evidence="1">
    <location>
        <position position="130"/>
    </location>
</feature>
<dbReference type="Proteomes" id="UP000033423">
    <property type="component" value="Unassembled WGS sequence"/>
</dbReference>
<sequence>MLIKASANGKLEDTIRSEGGIDSLVWDGESQEIGVIIETDYSYKYSPDFYELILKRLGKRGSYEIHEVLTRNEFVDSSLDEDEKGEYFRRESNSVELLVTGLFGDLELKQLSLTNETLLSFIKSPYVRGS</sequence>